<keyword evidence="7" id="KW-0256">Endoplasmic reticulum</keyword>
<dbReference type="HOGENOM" id="CLU_032917_1_1_1"/>
<sequence length="334" mass="39424">MKILLVTLLLLAVGYCSIGDTLPEFQTCLEHCQCTDSSWLWSCESVCNYQCQQLITNQRESIGLEMVQFYGKWPFIKVFGVQEFFSTLFSLGNFYVNYHNLFKLLRQYRRGGSGSEYQVMYSQYVILLVASCIGWIFSTVFHFRDVPLTETLDYFGAFAIVLSNLNAITVRFFQLYKHTIILRIWQASLVMLYIYHTTRLLDFWDYQYNMQMNVFVGLTAMILWIAHSLSKYREFQSHFHIYNNSIQILPYETRLLTKLNYLWISRSSLIPLIPIFNNIFLLGGLSFEMNDFAPIARLVDAHSLWHLTTIFPSIIWHDWNIWDIESLKMVDSMK</sequence>
<dbReference type="GeneID" id="18870133"/>
<proteinExistence type="inferred from homology"/>
<dbReference type="GO" id="GO:0006506">
    <property type="term" value="P:GPI anchor biosynthetic process"/>
    <property type="evidence" value="ECO:0007669"/>
    <property type="project" value="UniProtKB-KW"/>
</dbReference>
<dbReference type="InParanoid" id="G3APJ9"/>
<dbReference type="EMBL" id="GL996502">
    <property type="protein sequence ID" value="EGW32170.1"/>
    <property type="molecule type" value="Genomic_DNA"/>
</dbReference>
<dbReference type="Pfam" id="PF04080">
    <property type="entry name" value="Per1"/>
    <property type="match status" value="1"/>
</dbReference>
<keyword evidence="3 7" id="KW-0812">Transmembrane</keyword>
<feature type="transmembrane region" description="Helical" evidence="7">
    <location>
        <begin position="119"/>
        <end position="142"/>
    </location>
</feature>
<dbReference type="PANTHER" id="PTHR13148">
    <property type="entry name" value="PER1-RELATED"/>
    <property type="match status" value="1"/>
</dbReference>
<keyword evidence="9" id="KW-1185">Reference proteome</keyword>
<dbReference type="OMA" id="WNIWDIE"/>
<dbReference type="InterPro" id="IPR007217">
    <property type="entry name" value="Per1-like"/>
</dbReference>
<evidence type="ECO:0000256" key="7">
    <source>
        <dbReference type="RuleBase" id="RU365066"/>
    </source>
</evidence>
<reference evidence="8 9" key="1">
    <citation type="journal article" date="2011" name="Proc. Natl. Acad. Sci. U.S.A.">
        <title>Comparative genomics of xylose-fermenting fungi for enhanced biofuel production.</title>
        <authorList>
            <person name="Wohlbach D.J."/>
            <person name="Kuo A."/>
            <person name="Sato T.K."/>
            <person name="Potts K.M."/>
            <person name="Salamov A.A."/>
            <person name="LaButti K.M."/>
            <person name="Sun H."/>
            <person name="Clum A."/>
            <person name="Pangilinan J.L."/>
            <person name="Lindquist E.A."/>
            <person name="Lucas S."/>
            <person name="Lapidus A."/>
            <person name="Jin M."/>
            <person name="Gunawan C."/>
            <person name="Balan V."/>
            <person name="Dale B.E."/>
            <person name="Jeffries T.W."/>
            <person name="Zinkel R."/>
            <person name="Barry K.W."/>
            <person name="Grigoriev I.V."/>
            <person name="Gasch A.P."/>
        </authorList>
    </citation>
    <scope>NUCLEOTIDE SEQUENCE [LARGE SCALE GENOMIC DNA]</scope>
    <source>
        <strain evidence="9">NRRL Y-27907 / 11-Y1</strain>
    </source>
</reference>
<dbReference type="Proteomes" id="UP000000709">
    <property type="component" value="Unassembled WGS sequence"/>
</dbReference>
<dbReference type="GO" id="GO:0005789">
    <property type="term" value="C:endoplasmic reticulum membrane"/>
    <property type="evidence" value="ECO:0007669"/>
    <property type="project" value="UniProtKB-SubCell"/>
</dbReference>
<organism evidence="9">
    <name type="scientific">Spathaspora passalidarum (strain NRRL Y-27907 / 11-Y1)</name>
    <dbReference type="NCBI Taxonomy" id="619300"/>
    <lineage>
        <taxon>Eukaryota</taxon>
        <taxon>Fungi</taxon>
        <taxon>Dikarya</taxon>
        <taxon>Ascomycota</taxon>
        <taxon>Saccharomycotina</taxon>
        <taxon>Pichiomycetes</taxon>
        <taxon>Debaryomycetaceae</taxon>
        <taxon>Spathaspora</taxon>
    </lineage>
</organism>
<feature type="chain" id="PRO_5016486932" description="Post-GPI attachment to proteins factor 3" evidence="7">
    <location>
        <begin position="20"/>
        <end position="334"/>
    </location>
</feature>
<dbReference type="eggNOG" id="KOG2970">
    <property type="taxonomic scope" value="Eukaryota"/>
</dbReference>
<comment type="caution">
    <text evidence="7">Lacks conserved residue(s) required for the propagation of feature annotation.</text>
</comment>
<evidence type="ECO:0000256" key="1">
    <source>
        <dbReference type="ARBA" id="ARBA00004127"/>
    </source>
</evidence>
<evidence type="ECO:0000313" key="9">
    <source>
        <dbReference type="Proteomes" id="UP000000709"/>
    </source>
</evidence>
<evidence type="ECO:0000256" key="3">
    <source>
        <dbReference type="ARBA" id="ARBA00022692"/>
    </source>
</evidence>
<dbReference type="OrthoDB" id="419770at2759"/>
<accession>G3APJ9</accession>
<keyword evidence="6 7" id="KW-0472">Membrane</keyword>
<dbReference type="PANTHER" id="PTHR13148:SF0">
    <property type="entry name" value="POST-GPI ATTACHMENT TO PROTEINS FACTOR 3"/>
    <property type="match status" value="1"/>
</dbReference>
<feature type="transmembrane region" description="Helical" evidence="7">
    <location>
        <begin position="75"/>
        <end position="98"/>
    </location>
</feature>
<feature type="transmembrane region" description="Helical" evidence="7">
    <location>
        <begin position="154"/>
        <end position="173"/>
    </location>
</feature>
<dbReference type="RefSeq" id="XP_007375446.1">
    <property type="nucleotide sequence ID" value="XM_007375384.1"/>
</dbReference>
<comment type="similarity">
    <text evidence="7">Belongs to the PGAP3 family.</text>
</comment>
<evidence type="ECO:0000256" key="4">
    <source>
        <dbReference type="ARBA" id="ARBA00022729"/>
    </source>
</evidence>
<name>G3APJ9_SPAPN</name>
<dbReference type="GO" id="GO:0016788">
    <property type="term" value="F:hydrolase activity, acting on ester bonds"/>
    <property type="evidence" value="ECO:0007669"/>
    <property type="project" value="TreeGrafter"/>
</dbReference>
<keyword evidence="5 7" id="KW-1133">Transmembrane helix</keyword>
<feature type="signal peptide" evidence="7">
    <location>
        <begin position="1"/>
        <end position="19"/>
    </location>
</feature>
<keyword evidence="4 7" id="KW-0732">Signal</keyword>
<evidence type="ECO:0000256" key="2">
    <source>
        <dbReference type="ARBA" id="ARBA00022502"/>
    </source>
</evidence>
<keyword evidence="2 7" id="KW-0337">GPI-anchor biosynthesis</keyword>
<gene>
    <name evidence="8" type="ORF">SPAPADRAFT_138601</name>
</gene>
<evidence type="ECO:0000313" key="8">
    <source>
        <dbReference type="EMBL" id="EGW32170.1"/>
    </source>
</evidence>
<comment type="function">
    <text evidence="7">Involved in the lipid remodeling steps of GPI-anchor maturation.</text>
</comment>
<evidence type="ECO:0000256" key="6">
    <source>
        <dbReference type="ARBA" id="ARBA00023136"/>
    </source>
</evidence>
<feature type="transmembrane region" description="Helical" evidence="7">
    <location>
        <begin position="208"/>
        <end position="226"/>
    </location>
</feature>
<protein>
    <recommendedName>
        <fullName evidence="7">Post-GPI attachment to proteins factor 3</fullName>
    </recommendedName>
</protein>
<dbReference type="AlphaFoldDB" id="G3APJ9"/>
<comment type="subcellular location">
    <subcellularLocation>
        <location evidence="1">Endomembrane system</location>
        <topology evidence="1">Multi-pass membrane protein</topology>
    </subcellularLocation>
    <subcellularLocation>
        <location evidence="7">Endoplasmic reticulum membrane</location>
        <topology evidence="7">Multi-pass membrane protein</topology>
    </subcellularLocation>
</comment>
<feature type="transmembrane region" description="Helical" evidence="7">
    <location>
        <begin position="180"/>
        <end position="196"/>
    </location>
</feature>
<evidence type="ECO:0000256" key="5">
    <source>
        <dbReference type="ARBA" id="ARBA00022989"/>
    </source>
</evidence>
<dbReference type="KEGG" id="spaa:SPAPADRAFT_138601"/>